<reference evidence="2" key="1">
    <citation type="journal article" date="2023" name="Science">
        <title>Genome structures resolve the early diversification of teleost fishes.</title>
        <authorList>
            <person name="Parey E."/>
            <person name="Louis A."/>
            <person name="Montfort J."/>
            <person name="Bouchez O."/>
            <person name="Roques C."/>
            <person name="Iampietro C."/>
            <person name="Lluch J."/>
            <person name="Castinel A."/>
            <person name="Donnadieu C."/>
            <person name="Desvignes T."/>
            <person name="Floi Bucao C."/>
            <person name="Jouanno E."/>
            <person name="Wen M."/>
            <person name="Mejri S."/>
            <person name="Dirks R."/>
            <person name="Jansen H."/>
            <person name="Henkel C."/>
            <person name="Chen W.J."/>
            <person name="Zahm M."/>
            <person name="Cabau C."/>
            <person name="Klopp C."/>
            <person name="Thompson A.W."/>
            <person name="Robinson-Rechavi M."/>
            <person name="Braasch I."/>
            <person name="Lecointre G."/>
            <person name="Bobe J."/>
            <person name="Postlethwait J.H."/>
            <person name="Berthelot C."/>
            <person name="Roest Crollius H."/>
            <person name="Guiguen Y."/>
        </authorList>
    </citation>
    <scope>NUCLEOTIDE SEQUENCE</scope>
    <source>
        <strain evidence="2">NC1722</strain>
    </source>
</reference>
<feature type="non-terminal residue" evidence="2">
    <location>
        <position position="1"/>
    </location>
</feature>
<feature type="compositionally biased region" description="Low complexity" evidence="1">
    <location>
        <begin position="169"/>
        <end position="182"/>
    </location>
</feature>
<comment type="caution">
    <text evidence="2">The sequence shown here is derived from an EMBL/GenBank/DDBJ whole genome shotgun (WGS) entry which is preliminary data.</text>
</comment>
<feature type="compositionally biased region" description="Polar residues" evidence="1">
    <location>
        <begin position="84"/>
        <end position="94"/>
    </location>
</feature>
<evidence type="ECO:0000256" key="1">
    <source>
        <dbReference type="SAM" id="MobiDB-lite"/>
    </source>
</evidence>
<feature type="compositionally biased region" description="Acidic residues" evidence="1">
    <location>
        <begin position="299"/>
        <end position="309"/>
    </location>
</feature>
<feature type="compositionally biased region" description="Polar residues" evidence="1">
    <location>
        <begin position="255"/>
        <end position="275"/>
    </location>
</feature>
<evidence type="ECO:0000313" key="3">
    <source>
        <dbReference type="Proteomes" id="UP001221898"/>
    </source>
</evidence>
<gene>
    <name evidence="2" type="ORF">AAFF_G00095430</name>
</gene>
<keyword evidence="3" id="KW-1185">Reference proteome</keyword>
<feature type="compositionally biased region" description="Polar residues" evidence="1">
    <location>
        <begin position="139"/>
        <end position="149"/>
    </location>
</feature>
<proteinExistence type="predicted"/>
<feature type="compositionally biased region" description="Low complexity" evidence="1">
    <location>
        <begin position="357"/>
        <end position="370"/>
    </location>
</feature>
<name>A0AAD7R1S6_9TELE</name>
<feature type="region of interest" description="Disordered" evidence="1">
    <location>
        <begin position="207"/>
        <end position="434"/>
    </location>
</feature>
<feature type="compositionally biased region" description="Polar residues" evidence="1">
    <location>
        <begin position="1"/>
        <end position="15"/>
    </location>
</feature>
<organism evidence="2 3">
    <name type="scientific">Aldrovandia affinis</name>
    <dbReference type="NCBI Taxonomy" id="143900"/>
    <lineage>
        <taxon>Eukaryota</taxon>
        <taxon>Metazoa</taxon>
        <taxon>Chordata</taxon>
        <taxon>Craniata</taxon>
        <taxon>Vertebrata</taxon>
        <taxon>Euteleostomi</taxon>
        <taxon>Actinopterygii</taxon>
        <taxon>Neopterygii</taxon>
        <taxon>Teleostei</taxon>
        <taxon>Notacanthiformes</taxon>
        <taxon>Halosauridae</taxon>
        <taxon>Aldrovandia</taxon>
    </lineage>
</organism>
<dbReference type="EMBL" id="JAINUG010001601">
    <property type="protein sequence ID" value="KAJ8355130.1"/>
    <property type="molecule type" value="Genomic_DNA"/>
</dbReference>
<feature type="region of interest" description="Disordered" evidence="1">
    <location>
        <begin position="45"/>
        <end position="94"/>
    </location>
</feature>
<feature type="region of interest" description="Disordered" evidence="1">
    <location>
        <begin position="1"/>
        <end position="23"/>
    </location>
</feature>
<sequence>ARLCSLQQQQASVPSKASKALPSVEEAWSLPIPAELTSRQGLLNTAQQQACKQENATQTQEQDQNQNQDQNQDQSSPAKRLKRTSSPAKNSLDSWVSRPAHSCYLTAQKLQILDQLRTNRKSLKPAQLQMLEQLEAQFTQQHQMKQSVPSGPATPKSRRHCLTNPPPSSSAQTTHPPTTTTTEEAEEAEATETCLTCASTLYLTRRAQSRQRVNCTQGLHKGPPLRSPGGADLQRPFSSTAGPPPPPPHPPPPHTATSGRQQGTTKEGKPSTNGVVSPRPGGDGGGGHLEDGGTAGPKEEEEEEEEEEGLPNHVHPHHHPSTLKPGVLSSDNRHLSALSTGKANRVEGGVEVNNATSRSSPSSSSSVVSTPSPPPHHHPRRRLLHLLHSPPPPTLNGEGGPAPHSPAPTPHSPAPAPHSPALHSPAPAPHSPAPALHKLMASAAVSSSFSVSIYAGSGLSSVQEPGQERFYRTAPPC</sequence>
<feature type="compositionally biased region" description="Low complexity" evidence="1">
    <location>
        <begin position="53"/>
        <end position="74"/>
    </location>
</feature>
<feature type="region of interest" description="Disordered" evidence="1">
    <location>
        <begin position="139"/>
        <end position="192"/>
    </location>
</feature>
<feature type="compositionally biased region" description="Basic residues" evidence="1">
    <location>
        <begin position="375"/>
        <end position="385"/>
    </location>
</feature>
<protein>
    <submittedName>
        <fullName evidence="2">Uncharacterized protein</fullName>
    </submittedName>
</protein>
<dbReference type="Proteomes" id="UP001221898">
    <property type="component" value="Unassembled WGS sequence"/>
</dbReference>
<feature type="compositionally biased region" description="Pro residues" evidence="1">
    <location>
        <begin position="403"/>
        <end position="418"/>
    </location>
</feature>
<dbReference type="AlphaFoldDB" id="A0AAD7R1S6"/>
<evidence type="ECO:0000313" key="2">
    <source>
        <dbReference type="EMBL" id="KAJ8355130.1"/>
    </source>
</evidence>
<accession>A0AAD7R1S6</accession>
<feature type="compositionally biased region" description="Pro residues" evidence="1">
    <location>
        <begin position="242"/>
        <end position="254"/>
    </location>
</feature>